<evidence type="ECO:0000313" key="2">
    <source>
        <dbReference type="Proteomes" id="UP001652660"/>
    </source>
</evidence>
<dbReference type="PANTHER" id="PTHR31896:SF50">
    <property type="entry name" value="BAHD ACYLTRANSFERASE DCR"/>
    <property type="match status" value="1"/>
</dbReference>
<evidence type="ECO:0000313" key="3">
    <source>
        <dbReference type="RefSeq" id="XP_027068535.1"/>
    </source>
</evidence>
<dbReference type="Gene3D" id="3.30.559.10">
    <property type="entry name" value="Chloramphenicol acetyltransferase-like domain"/>
    <property type="match status" value="2"/>
</dbReference>
<dbReference type="RefSeq" id="XP_027068535.1">
    <property type="nucleotide sequence ID" value="XM_027212734.2"/>
</dbReference>
<dbReference type="PANTHER" id="PTHR31896">
    <property type="entry name" value="FAMILY REGULATORY PROTEIN, PUTATIVE (AFU_ORTHOLOGUE AFUA_3G14730)-RELATED"/>
    <property type="match status" value="1"/>
</dbReference>
<dbReference type="AlphaFoldDB" id="A0A6P6SRV4"/>
<evidence type="ECO:0000256" key="1">
    <source>
        <dbReference type="ARBA" id="ARBA00022679"/>
    </source>
</evidence>
<dbReference type="Pfam" id="PF02458">
    <property type="entry name" value="Transferase"/>
    <property type="match status" value="1"/>
</dbReference>
<dbReference type="GeneID" id="113693944"/>
<dbReference type="Proteomes" id="UP001652660">
    <property type="component" value="Chromosome 6c"/>
</dbReference>
<gene>
    <name evidence="3" type="primary">LOC113693944</name>
</gene>
<dbReference type="InterPro" id="IPR023213">
    <property type="entry name" value="CAT-like_dom_sf"/>
</dbReference>
<dbReference type="InterPro" id="IPR051283">
    <property type="entry name" value="Sec_Metabolite_Acyltrans"/>
</dbReference>
<sequence length="526" mass="58394">MNPSAPVHKLSLSLYIIPSQVPKCSILRFYSKILITHSLVAAHYYLGFHSREEHNHWKKGRDKMPTTAVHVVSKCTVYPESKSALFPSLKLSVSDLPMLSCQYIQKGVLLSQPPLDAASLLSLLKLSLSKALSHFPPLAGRLHTDPHGHVHILCNDAGVDFVHAKALHLSLPTLVPSDQLHLHDIPPCFRKFFQFDHTLSYAGHHKPLLAVQVTELNGGLFIGCTMNHAVVDGTSFWNFFNTFAEACRGAKRISKSPNFCRETVFTSPAVLQLPAGGPSATFSGDEPSREKIFHFSREAVLQLKLRTNKTCKMGSWVAGDGEKGGRTNGKVTRKSLKPATDEISSFQSLCAQLWRSVTRARNLDGNRRTTFRMAVNCRHRLEPRVDPLYFGNLIQSIPTVACVEELLGNDLSWGADRLHRNVLAHDDATVRRGVEEWESNPRLFPLGNFDGAMITMGSSPRFPMYDNDFGWGRPIAVRSGRANKFDGKISAFPGREGNGSVDLEVVLAPETMAALEKDVEFMQYVS</sequence>
<reference evidence="2" key="1">
    <citation type="journal article" date="2025" name="Foods">
        <title>Unveiling the Microbial Signatures of Arabica Coffee Cherries: Insights into Ripeness Specific Diversity, Functional Traits, and Implications for Quality and Safety.</title>
        <authorList>
            <consortium name="RefSeq"/>
            <person name="Tenea G.N."/>
            <person name="Cifuentes V."/>
            <person name="Reyes P."/>
            <person name="Cevallos-Vallejos M."/>
        </authorList>
    </citation>
    <scope>NUCLEOTIDE SEQUENCE [LARGE SCALE GENOMIC DNA]</scope>
</reference>
<organism evidence="2 3">
    <name type="scientific">Coffea arabica</name>
    <name type="common">Arabian coffee</name>
    <dbReference type="NCBI Taxonomy" id="13443"/>
    <lineage>
        <taxon>Eukaryota</taxon>
        <taxon>Viridiplantae</taxon>
        <taxon>Streptophyta</taxon>
        <taxon>Embryophyta</taxon>
        <taxon>Tracheophyta</taxon>
        <taxon>Spermatophyta</taxon>
        <taxon>Magnoliopsida</taxon>
        <taxon>eudicotyledons</taxon>
        <taxon>Gunneridae</taxon>
        <taxon>Pentapetalae</taxon>
        <taxon>asterids</taxon>
        <taxon>lamiids</taxon>
        <taxon>Gentianales</taxon>
        <taxon>Rubiaceae</taxon>
        <taxon>Ixoroideae</taxon>
        <taxon>Gardenieae complex</taxon>
        <taxon>Bertiereae - Coffeeae clade</taxon>
        <taxon>Coffeeae</taxon>
        <taxon>Coffea</taxon>
    </lineage>
</organism>
<reference evidence="3" key="2">
    <citation type="submission" date="2025-08" db="UniProtKB">
        <authorList>
            <consortium name="RefSeq"/>
        </authorList>
    </citation>
    <scope>IDENTIFICATION</scope>
    <source>
        <tissue evidence="3">Leaves</tissue>
    </source>
</reference>
<dbReference type="SUPFAM" id="SSF52777">
    <property type="entry name" value="CoA-dependent acyltransferases"/>
    <property type="match status" value="1"/>
</dbReference>
<proteinExistence type="predicted"/>
<dbReference type="GO" id="GO:0016740">
    <property type="term" value="F:transferase activity"/>
    <property type="evidence" value="ECO:0007669"/>
    <property type="project" value="UniProtKB-KW"/>
</dbReference>
<protein>
    <submittedName>
        <fullName evidence="3">Uncharacterized acetyltransferase At3g50280-like</fullName>
    </submittedName>
</protein>
<accession>A0A6P6SRV4</accession>
<name>A0A6P6SRV4_COFAR</name>
<keyword evidence="1" id="KW-0808">Transferase</keyword>
<keyword evidence="2" id="KW-1185">Reference proteome</keyword>
<dbReference type="OrthoDB" id="1862401at2759"/>